<feature type="domain" description="SAP" evidence="15">
    <location>
        <begin position="11"/>
        <end position="45"/>
    </location>
</feature>
<feature type="domain" description="SP-RING-type" evidence="16">
    <location>
        <begin position="330"/>
        <end position="411"/>
    </location>
</feature>
<name>A0A6P7X641_9AMPH</name>
<dbReference type="FunFam" id="3.30.40.10:FF:000003">
    <property type="entry name" value="E3 SUMO-protein ligase PIAS2 isoform X1"/>
    <property type="match status" value="1"/>
</dbReference>
<evidence type="ECO:0000313" key="19">
    <source>
        <dbReference type="RefSeq" id="XP_030048771.1"/>
    </source>
</evidence>
<keyword evidence="12" id="KW-0804">Transcription</keyword>
<keyword evidence="11" id="KW-0805">Transcription regulation</keyword>
<dbReference type="AlphaFoldDB" id="A0A6P7X641"/>
<dbReference type="Pfam" id="PF02037">
    <property type="entry name" value="SAP"/>
    <property type="match status" value="1"/>
</dbReference>
<keyword evidence="8" id="KW-0833">Ubl conjugation pathway</keyword>
<organism evidence="18 19">
    <name type="scientific">Microcaecilia unicolor</name>
    <dbReference type="NCBI Taxonomy" id="1415580"/>
    <lineage>
        <taxon>Eukaryota</taxon>
        <taxon>Metazoa</taxon>
        <taxon>Chordata</taxon>
        <taxon>Craniata</taxon>
        <taxon>Vertebrata</taxon>
        <taxon>Euteleostomi</taxon>
        <taxon>Amphibia</taxon>
        <taxon>Gymnophiona</taxon>
        <taxon>Siphonopidae</taxon>
        <taxon>Microcaecilia</taxon>
    </lineage>
</organism>
<dbReference type="Pfam" id="PF02891">
    <property type="entry name" value="zf-MIZ"/>
    <property type="match status" value="1"/>
</dbReference>
<keyword evidence="10" id="KW-0832">Ubl conjugation</keyword>
<evidence type="ECO:0000256" key="1">
    <source>
        <dbReference type="ARBA" id="ARBA00004324"/>
    </source>
</evidence>
<dbReference type="GO" id="GO:0061665">
    <property type="term" value="F:SUMO ligase activity"/>
    <property type="evidence" value="ECO:0007669"/>
    <property type="project" value="TreeGrafter"/>
</dbReference>
<evidence type="ECO:0000313" key="18">
    <source>
        <dbReference type="Proteomes" id="UP000515156"/>
    </source>
</evidence>
<dbReference type="GO" id="GO:0008270">
    <property type="term" value="F:zinc ion binding"/>
    <property type="evidence" value="ECO:0007669"/>
    <property type="project" value="UniProtKB-KW"/>
</dbReference>
<comment type="pathway">
    <text evidence="2">Protein modification; protein sumoylation.</text>
</comment>
<dbReference type="InterPro" id="IPR004181">
    <property type="entry name" value="Znf_MIZ"/>
</dbReference>
<dbReference type="InterPro" id="IPR023321">
    <property type="entry name" value="PINIT"/>
</dbReference>
<evidence type="ECO:0000259" key="17">
    <source>
        <dbReference type="PROSITE" id="PS51466"/>
    </source>
</evidence>
<reference evidence="19" key="1">
    <citation type="submission" date="2025-08" db="UniProtKB">
        <authorList>
            <consortium name="RefSeq"/>
        </authorList>
    </citation>
    <scope>IDENTIFICATION</scope>
</reference>
<evidence type="ECO:0000256" key="2">
    <source>
        <dbReference type="ARBA" id="ARBA00004718"/>
    </source>
</evidence>
<evidence type="ECO:0000256" key="10">
    <source>
        <dbReference type="ARBA" id="ARBA00022843"/>
    </source>
</evidence>
<comment type="subcellular location">
    <subcellularLocation>
        <location evidence="1">Nucleus speckle</location>
    </subcellularLocation>
</comment>
<keyword evidence="9" id="KW-0862">Zinc</keyword>
<keyword evidence="13" id="KW-0539">Nucleus</keyword>
<dbReference type="RefSeq" id="XP_030048771.1">
    <property type="nucleotide sequence ID" value="XM_030192911.1"/>
</dbReference>
<dbReference type="InterPro" id="IPR003034">
    <property type="entry name" value="SAP_dom"/>
</dbReference>
<proteinExistence type="inferred from homology"/>
<sequence length="578" mass="64406">MADFEELRNMVSSFRVSELQVLLGFAGRNKSGRKHDLVMRALHLLKSGCSPAVQIKIRELYRRRYPRTIESLSNLSTVKSSVFTFDKKSPIDPELAVGGLHSLPSTSVTPHSPSSPLGSVLLKEAKPHFEMQQPSPPIPPVHPDVQLKSLPFYDVLDVLLKPTSLVQSTIQRFQEKFFIFALTPQQVREICISRDFLPGGRRDYTVQVQLRLCLAETSCPQEDNYPNSLCIKVNGKLFPLPGYAPPPKNGIEQKRPGRPLNITSLVRLSSAVPNQVSISWASEIGKSYSMSVYLVRQLTSAMLLQKLKLKGIRNPDHSRALIKEKLTADPDSEVATTSLRVSLMCPLGKMRLTIPCRAVTCTHLQCFDAALYLQMNEKKSTWICPVCDKKAAYETLILDGLFMEILNECSDVDEIKFQEDGSWCPMRPKKESLNVSSSQCAKMESSSVINKPCSTKMTSQISQKKADVIDLTIDTSSDEEKEPPPKKKCIFMTEAQESPSNGVLTYQPSGVPSMTMIDPTSIPPSLSEYTLPFHHPPISNISDLPGLDLLSLIPVDPQSYLGTSNKHSWKHLDLDQPL</sequence>
<evidence type="ECO:0000256" key="9">
    <source>
        <dbReference type="ARBA" id="ARBA00022833"/>
    </source>
</evidence>
<comment type="similarity">
    <text evidence="3">Belongs to the PIAS family.</text>
</comment>
<keyword evidence="5" id="KW-0808">Transferase</keyword>
<keyword evidence="19" id="KW-0436">Ligase</keyword>
<dbReference type="PROSITE" id="PS51466">
    <property type="entry name" value="PINIT"/>
    <property type="match status" value="1"/>
</dbReference>
<evidence type="ECO:0000256" key="6">
    <source>
        <dbReference type="ARBA" id="ARBA00022723"/>
    </source>
</evidence>
<keyword evidence="7 14" id="KW-0863">Zinc-finger</keyword>
<dbReference type="FunFam" id="2.60.120.780:FF:000001">
    <property type="entry name" value="E3 SUMO-protein ligase PIAS2 isoform X1"/>
    <property type="match status" value="1"/>
</dbReference>
<dbReference type="InterPro" id="IPR038654">
    <property type="entry name" value="PINIT_sf"/>
</dbReference>
<evidence type="ECO:0000259" key="15">
    <source>
        <dbReference type="PROSITE" id="PS50800"/>
    </source>
</evidence>
<dbReference type="InterPro" id="IPR013083">
    <property type="entry name" value="Znf_RING/FYVE/PHD"/>
</dbReference>
<feature type="domain" description="PINIT" evidence="17">
    <location>
        <begin position="133"/>
        <end position="298"/>
    </location>
</feature>
<evidence type="ECO:0000256" key="3">
    <source>
        <dbReference type="ARBA" id="ARBA00005383"/>
    </source>
</evidence>
<evidence type="ECO:0000259" key="16">
    <source>
        <dbReference type="PROSITE" id="PS51044"/>
    </source>
</evidence>
<keyword evidence="18" id="KW-1185">Reference proteome</keyword>
<dbReference type="PROSITE" id="PS50800">
    <property type="entry name" value="SAP"/>
    <property type="match status" value="1"/>
</dbReference>
<protein>
    <submittedName>
        <fullName evidence="19">E3 SUMO-protein ligase PIAS2 isoform X2</fullName>
    </submittedName>
</protein>
<dbReference type="GO" id="GO:0006357">
    <property type="term" value="P:regulation of transcription by RNA polymerase II"/>
    <property type="evidence" value="ECO:0007669"/>
    <property type="project" value="TreeGrafter"/>
</dbReference>
<dbReference type="PANTHER" id="PTHR10782:SF12">
    <property type="entry name" value="E3 SUMO-PROTEIN LIGASE PIAS2"/>
    <property type="match status" value="1"/>
</dbReference>
<dbReference type="FunFam" id="1.10.720.30:FF:000001">
    <property type="entry name" value="E3 SUMO-protein ligase PIAS2 isoform 1"/>
    <property type="match status" value="1"/>
</dbReference>
<dbReference type="GO" id="GO:0016607">
    <property type="term" value="C:nuclear speck"/>
    <property type="evidence" value="ECO:0007669"/>
    <property type="project" value="UniProtKB-SubCell"/>
</dbReference>
<dbReference type="PROSITE" id="PS51044">
    <property type="entry name" value="ZF_SP_RING"/>
    <property type="match status" value="1"/>
</dbReference>
<evidence type="ECO:0000256" key="12">
    <source>
        <dbReference type="ARBA" id="ARBA00023163"/>
    </source>
</evidence>
<dbReference type="GO" id="GO:0016925">
    <property type="term" value="P:protein sumoylation"/>
    <property type="evidence" value="ECO:0007669"/>
    <property type="project" value="UniProtKB-UniPathway"/>
</dbReference>
<dbReference type="SUPFAM" id="SSF68906">
    <property type="entry name" value="SAP domain"/>
    <property type="match status" value="1"/>
</dbReference>
<keyword evidence="6" id="KW-0479">Metal-binding</keyword>
<dbReference type="Gene3D" id="1.10.720.30">
    <property type="entry name" value="SAP domain"/>
    <property type="match status" value="1"/>
</dbReference>
<dbReference type="Gene3D" id="3.30.40.10">
    <property type="entry name" value="Zinc/RING finger domain, C3HC4 (zinc finger)"/>
    <property type="match status" value="1"/>
</dbReference>
<evidence type="ECO:0000256" key="8">
    <source>
        <dbReference type="ARBA" id="ARBA00022786"/>
    </source>
</evidence>
<keyword evidence="4" id="KW-1017">Isopeptide bond</keyword>
<dbReference type="GeneID" id="115462859"/>
<dbReference type="Pfam" id="PF14324">
    <property type="entry name" value="PINIT"/>
    <property type="match status" value="1"/>
</dbReference>
<dbReference type="Gene3D" id="2.60.120.780">
    <property type="entry name" value="PINIT domain"/>
    <property type="match status" value="1"/>
</dbReference>
<dbReference type="GO" id="GO:0003712">
    <property type="term" value="F:transcription coregulator activity"/>
    <property type="evidence" value="ECO:0007669"/>
    <property type="project" value="TreeGrafter"/>
</dbReference>
<evidence type="ECO:0000256" key="5">
    <source>
        <dbReference type="ARBA" id="ARBA00022679"/>
    </source>
</evidence>
<gene>
    <name evidence="19" type="primary">PIAS2</name>
</gene>
<accession>A0A6P7X641</accession>
<evidence type="ECO:0000256" key="7">
    <source>
        <dbReference type="ARBA" id="ARBA00022771"/>
    </source>
</evidence>
<dbReference type="PANTHER" id="PTHR10782">
    <property type="entry name" value="ZINC FINGER MIZ DOMAIN-CONTAINING PROTEIN"/>
    <property type="match status" value="1"/>
</dbReference>
<evidence type="ECO:0000256" key="4">
    <source>
        <dbReference type="ARBA" id="ARBA00022499"/>
    </source>
</evidence>
<evidence type="ECO:0000256" key="11">
    <source>
        <dbReference type="ARBA" id="ARBA00023015"/>
    </source>
</evidence>
<dbReference type="Proteomes" id="UP000515156">
    <property type="component" value="Chromosome 2"/>
</dbReference>
<dbReference type="UniPathway" id="UPA00886"/>
<evidence type="ECO:0000256" key="14">
    <source>
        <dbReference type="PROSITE-ProRule" id="PRU00452"/>
    </source>
</evidence>
<dbReference type="CTD" id="9063"/>
<dbReference type="GO" id="GO:0000785">
    <property type="term" value="C:chromatin"/>
    <property type="evidence" value="ECO:0007669"/>
    <property type="project" value="TreeGrafter"/>
</dbReference>
<dbReference type="SMART" id="SM00513">
    <property type="entry name" value="SAP"/>
    <property type="match status" value="1"/>
</dbReference>
<evidence type="ECO:0000256" key="13">
    <source>
        <dbReference type="ARBA" id="ARBA00023242"/>
    </source>
</evidence>
<dbReference type="InterPro" id="IPR036361">
    <property type="entry name" value="SAP_dom_sf"/>
</dbReference>
<dbReference type="GO" id="GO:0016874">
    <property type="term" value="F:ligase activity"/>
    <property type="evidence" value="ECO:0007669"/>
    <property type="project" value="UniProtKB-KW"/>
</dbReference>